<proteinExistence type="predicted"/>
<comment type="caution">
    <text evidence="1">The sequence shown here is derived from an EMBL/GenBank/DDBJ whole genome shotgun (WGS) entry which is preliminary data.</text>
</comment>
<evidence type="ECO:0000313" key="1">
    <source>
        <dbReference type="EMBL" id="MBB4104388.1"/>
    </source>
</evidence>
<protein>
    <submittedName>
        <fullName evidence="1">DNA replication protein DnaD</fullName>
    </submittedName>
</protein>
<reference evidence="1 2" key="1">
    <citation type="submission" date="2020-08" db="EMBL/GenBank/DDBJ databases">
        <title>Genomic Encyclopedia of Type Strains, Phase IV (KMG-IV): sequencing the most valuable type-strain genomes for metagenomic binning, comparative biology and taxonomic classification.</title>
        <authorList>
            <person name="Goeker M."/>
        </authorList>
    </citation>
    <scope>NUCLEOTIDE SEQUENCE [LARGE SCALE GENOMIC DNA]</scope>
    <source>
        <strain evidence="1 2">DSM 26385</strain>
    </source>
</reference>
<organism evidence="1 2">
    <name type="scientific">Allorhizobium borbori</name>
    <dbReference type="NCBI Taxonomy" id="485907"/>
    <lineage>
        <taxon>Bacteria</taxon>
        <taxon>Pseudomonadati</taxon>
        <taxon>Pseudomonadota</taxon>
        <taxon>Alphaproteobacteria</taxon>
        <taxon>Hyphomicrobiales</taxon>
        <taxon>Rhizobiaceae</taxon>
        <taxon>Rhizobium/Agrobacterium group</taxon>
        <taxon>Allorhizobium</taxon>
    </lineage>
</organism>
<name>A0A7W6K398_9HYPH</name>
<gene>
    <name evidence="1" type="ORF">GGQ66_002962</name>
</gene>
<dbReference type="Proteomes" id="UP000584824">
    <property type="component" value="Unassembled WGS sequence"/>
</dbReference>
<evidence type="ECO:0000313" key="2">
    <source>
        <dbReference type="Proteomes" id="UP000584824"/>
    </source>
</evidence>
<dbReference type="RefSeq" id="WP_183793467.1">
    <property type="nucleotide sequence ID" value="NZ_JACIDU010000011.1"/>
</dbReference>
<sequence>MYSFRDQSKEAQKYRLHQMIANIAISGRDMMPDDIAKLEKWIDEDVPQDEVARRLTAEAMTYREQSMS</sequence>
<dbReference type="EMBL" id="JACIDU010000011">
    <property type="protein sequence ID" value="MBB4104388.1"/>
    <property type="molecule type" value="Genomic_DNA"/>
</dbReference>
<keyword evidence="2" id="KW-1185">Reference proteome</keyword>
<accession>A0A7W6K398</accession>
<dbReference type="AlphaFoldDB" id="A0A7W6K398"/>